<protein>
    <recommendedName>
        <fullName evidence="1">BTB domain-containing protein</fullName>
    </recommendedName>
</protein>
<accession>A0A672I3H9</accession>
<name>A0A672I3H9_SALFA</name>
<dbReference type="SUPFAM" id="SSF54695">
    <property type="entry name" value="POZ domain"/>
    <property type="match status" value="1"/>
</dbReference>
<dbReference type="InterPro" id="IPR011333">
    <property type="entry name" value="SKP1/BTB/POZ_sf"/>
</dbReference>
<dbReference type="InParanoid" id="A0A672I3H9"/>
<reference evidence="2" key="2">
    <citation type="submission" date="2025-09" db="UniProtKB">
        <authorList>
            <consortium name="Ensembl"/>
        </authorList>
    </citation>
    <scope>IDENTIFICATION</scope>
</reference>
<dbReference type="Ensembl" id="ENSSFAT00005037125.1">
    <property type="protein sequence ID" value="ENSSFAP00005035777.1"/>
    <property type="gene ID" value="ENSSFAG00005018121.1"/>
</dbReference>
<dbReference type="InterPro" id="IPR000210">
    <property type="entry name" value="BTB/POZ_dom"/>
</dbReference>
<evidence type="ECO:0000259" key="1">
    <source>
        <dbReference type="Pfam" id="PF00651"/>
    </source>
</evidence>
<keyword evidence="3" id="KW-1185">Reference proteome</keyword>
<dbReference type="Pfam" id="PF00651">
    <property type="entry name" value="BTB"/>
    <property type="match status" value="1"/>
</dbReference>
<organism evidence="2 3">
    <name type="scientific">Salarias fasciatus</name>
    <name type="common">Jewelled blenny</name>
    <name type="synonym">Blennius fasciatus</name>
    <dbReference type="NCBI Taxonomy" id="181472"/>
    <lineage>
        <taxon>Eukaryota</taxon>
        <taxon>Metazoa</taxon>
        <taxon>Chordata</taxon>
        <taxon>Craniata</taxon>
        <taxon>Vertebrata</taxon>
        <taxon>Euteleostomi</taxon>
        <taxon>Actinopterygii</taxon>
        <taxon>Neopterygii</taxon>
        <taxon>Teleostei</taxon>
        <taxon>Neoteleostei</taxon>
        <taxon>Acanthomorphata</taxon>
        <taxon>Ovalentaria</taxon>
        <taxon>Blenniimorphae</taxon>
        <taxon>Blenniiformes</taxon>
        <taxon>Blennioidei</taxon>
        <taxon>Blenniidae</taxon>
        <taxon>Salariinae</taxon>
        <taxon>Salarias</taxon>
    </lineage>
</organism>
<sequence length="87" mass="9807">MQSCKIKFTRHSGDVLLNLNELRHRGILTDATLVVGGVHLQAHCAVLVACRSVHRRVWKRVSSKFFFLSRLQLFSSSLNFPDTSAPT</sequence>
<reference evidence="2" key="1">
    <citation type="submission" date="2025-08" db="UniProtKB">
        <authorList>
            <consortium name="Ensembl"/>
        </authorList>
    </citation>
    <scope>IDENTIFICATION</scope>
</reference>
<evidence type="ECO:0000313" key="3">
    <source>
        <dbReference type="Proteomes" id="UP000472267"/>
    </source>
</evidence>
<dbReference type="Proteomes" id="UP000472267">
    <property type="component" value="Unassembled WGS sequence"/>
</dbReference>
<dbReference type="AlphaFoldDB" id="A0A672I3H9"/>
<feature type="domain" description="BTB" evidence="1">
    <location>
        <begin position="19"/>
        <end position="53"/>
    </location>
</feature>
<evidence type="ECO:0000313" key="2">
    <source>
        <dbReference type="Ensembl" id="ENSSFAP00005035777.1"/>
    </source>
</evidence>
<dbReference type="Gene3D" id="3.30.710.10">
    <property type="entry name" value="Potassium Channel Kv1.1, Chain A"/>
    <property type="match status" value="1"/>
</dbReference>
<proteinExistence type="predicted"/>